<keyword evidence="1" id="KW-0812">Transmembrane</keyword>
<organism evidence="2">
    <name type="scientific">Strongyloides stercoralis</name>
    <name type="common">Threadworm</name>
    <dbReference type="NCBI Taxonomy" id="6248"/>
    <lineage>
        <taxon>Eukaryota</taxon>
        <taxon>Metazoa</taxon>
        <taxon>Ecdysozoa</taxon>
        <taxon>Nematoda</taxon>
        <taxon>Chromadorea</taxon>
        <taxon>Rhabditida</taxon>
        <taxon>Tylenchina</taxon>
        <taxon>Panagrolaimomorpha</taxon>
        <taxon>Strongyloidoidea</taxon>
        <taxon>Strongyloididae</taxon>
        <taxon>Strongyloides</taxon>
    </lineage>
</organism>
<keyword evidence="1" id="KW-0472">Membrane</keyword>
<evidence type="ECO:0000256" key="1">
    <source>
        <dbReference type="SAM" id="Phobius"/>
    </source>
</evidence>
<accession>A0A0K0EKD7</accession>
<feature type="transmembrane region" description="Helical" evidence="1">
    <location>
        <begin position="7"/>
        <end position="26"/>
    </location>
</feature>
<keyword evidence="1" id="KW-1133">Transmembrane helix</keyword>
<proteinExistence type="predicted"/>
<protein>
    <submittedName>
        <fullName evidence="2">Transmembrane protein</fullName>
    </submittedName>
</protein>
<feature type="transmembrane region" description="Helical" evidence="1">
    <location>
        <begin position="121"/>
        <end position="139"/>
    </location>
</feature>
<name>A0A0K0EKD7_STRER</name>
<dbReference type="AlphaFoldDB" id="A0A0K0EKD7"/>
<sequence length="140" mass="15541">MIIIYRNLYNILQALYLLLIFQSTFINSLENKFTNTCIKKAGYINCKTFNTCCDTLCGGTTNDNKCISIMGKIDREQSYCECMTVSSASSRTSPSSKSGSKLLIATKFQSTSKSSLSKIDLIIGVLLLFIIDLLFLSLTI</sequence>
<evidence type="ECO:0000313" key="2">
    <source>
        <dbReference type="WBParaSite" id="SSTP_0000993100.1"/>
    </source>
</evidence>
<dbReference type="WBParaSite" id="SSTP_0000993100.1">
    <property type="protein sequence ID" value="SSTP_0000993100.1"/>
    <property type="gene ID" value="SSTP_0000993100"/>
</dbReference>
<reference evidence="2" key="1">
    <citation type="submission" date="2015-08" db="UniProtKB">
        <authorList>
            <consortium name="WormBaseParasite"/>
        </authorList>
    </citation>
    <scope>IDENTIFICATION</scope>
</reference>